<reference evidence="1 2" key="1">
    <citation type="submission" date="2020-07" db="EMBL/GenBank/DDBJ databases">
        <title>Pseudogemmobacter sp. nov., isolated from poultry manure in Taiwan.</title>
        <authorList>
            <person name="Lin S.-Y."/>
            <person name="Tang Y.-S."/>
            <person name="Young C.-C."/>
        </authorList>
    </citation>
    <scope>NUCLEOTIDE SEQUENCE [LARGE SCALE GENOMIC DNA]</scope>
    <source>
        <strain evidence="1 2">CC-YST710</strain>
    </source>
</reference>
<dbReference type="RefSeq" id="WP_226937520.1">
    <property type="nucleotide sequence ID" value="NZ_JACDXX010000028.1"/>
</dbReference>
<protein>
    <recommendedName>
        <fullName evidence="3">SWIM-type domain-containing protein</fullName>
    </recommendedName>
</protein>
<comment type="caution">
    <text evidence="1">The sequence shown here is derived from an EMBL/GenBank/DDBJ whole genome shotgun (WGS) entry which is preliminary data.</text>
</comment>
<gene>
    <name evidence="1" type="ORF">H0485_19110</name>
</gene>
<sequence length="185" mass="20708">MTAIRPLWCIMPDHKPLTRALLDARETTPFTGWRIYPYNPATGAEDSSICILNSNEGVEVAKTLKGLYMGAGPDSGFVLALPIFPEDEAAWLAADAMFNSDFVRRFLPCDCPQTGADCEHVSLMWPYLYMHPVDLIGLCNGLTEIIHEDIGEYDDPKDIDEEAFLNHPYAPLREELCEISGYYGD</sequence>
<dbReference type="EMBL" id="JACDXX010000028">
    <property type="protein sequence ID" value="MCB5412092.1"/>
    <property type="molecule type" value="Genomic_DNA"/>
</dbReference>
<proteinExistence type="predicted"/>
<dbReference type="Proteomes" id="UP001198571">
    <property type="component" value="Unassembled WGS sequence"/>
</dbReference>
<organism evidence="1 2">
    <name type="scientific">Pseudogemmobacter faecipullorum</name>
    <dbReference type="NCBI Taxonomy" id="2755041"/>
    <lineage>
        <taxon>Bacteria</taxon>
        <taxon>Pseudomonadati</taxon>
        <taxon>Pseudomonadota</taxon>
        <taxon>Alphaproteobacteria</taxon>
        <taxon>Rhodobacterales</taxon>
        <taxon>Paracoccaceae</taxon>
        <taxon>Pseudogemmobacter</taxon>
    </lineage>
</organism>
<evidence type="ECO:0008006" key="3">
    <source>
        <dbReference type="Google" id="ProtNLM"/>
    </source>
</evidence>
<evidence type="ECO:0000313" key="2">
    <source>
        <dbReference type="Proteomes" id="UP001198571"/>
    </source>
</evidence>
<evidence type="ECO:0000313" key="1">
    <source>
        <dbReference type="EMBL" id="MCB5412092.1"/>
    </source>
</evidence>
<name>A0ABS8CRR7_9RHOB</name>
<accession>A0ABS8CRR7</accession>
<keyword evidence="2" id="KW-1185">Reference proteome</keyword>